<protein>
    <submittedName>
        <fullName evidence="6">Glycoside hydrolase 43 family protein</fullName>
    </submittedName>
</protein>
<evidence type="ECO:0000256" key="3">
    <source>
        <dbReference type="ARBA" id="ARBA00023295"/>
    </source>
</evidence>
<evidence type="ECO:0000256" key="2">
    <source>
        <dbReference type="ARBA" id="ARBA00022801"/>
    </source>
</evidence>
<dbReference type="EMBL" id="BAAAND010000008">
    <property type="protein sequence ID" value="GAA1594949.1"/>
    <property type="molecule type" value="Genomic_DNA"/>
</dbReference>
<dbReference type="InterPro" id="IPR051795">
    <property type="entry name" value="Glycosyl_Hydrlase_43"/>
</dbReference>
<accession>A0ABN2E3T9</accession>
<dbReference type="PANTHER" id="PTHR42812:SF12">
    <property type="entry name" value="BETA-XYLOSIDASE-RELATED"/>
    <property type="match status" value="1"/>
</dbReference>
<dbReference type="GO" id="GO:0016787">
    <property type="term" value="F:hydrolase activity"/>
    <property type="evidence" value="ECO:0007669"/>
    <property type="project" value="UniProtKB-KW"/>
</dbReference>
<organism evidence="6 7">
    <name type="scientific">Kribbella karoonensis</name>
    <dbReference type="NCBI Taxonomy" id="324851"/>
    <lineage>
        <taxon>Bacteria</taxon>
        <taxon>Bacillati</taxon>
        <taxon>Actinomycetota</taxon>
        <taxon>Actinomycetes</taxon>
        <taxon>Propionibacteriales</taxon>
        <taxon>Kribbellaceae</taxon>
        <taxon>Kribbella</taxon>
    </lineage>
</organism>
<evidence type="ECO:0000313" key="7">
    <source>
        <dbReference type="Proteomes" id="UP001500190"/>
    </source>
</evidence>
<dbReference type="Pfam" id="PF04616">
    <property type="entry name" value="Glyco_hydro_43"/>
    <property type="match status" value="1"/>
</dbReference>
<dbReference type="CDD" id="cd09001">
    <property type="entry name" value="GH43_FsAxh1-like"/>
    <property type="match status" value="1"/>
</dbReference>
<dbReference type="Proteomes" id="UP001500190">
    <property type="component" value="Unassembled WGS sequence"/>
</dbReference>
<dbReference type="InterPro" id="IPR013320">
    <property type="entry name" value="ConA-like_dom_sf"/>
</dbReference>
<proteinExistence type="inferred from homology"/>
<dbReference type="RefSeq" id="WP_344194832.1">
    <property type="nucleotide sequence ID" value="NZ_BAAAND010000008.1"/>
</dbReference>
<dbReference type="SUPFAM" id="SSF75005">
    <property type="entry name" value="Arabinanase/levansucrase/invertase"/>
    <property type="match status" value="1"/>
</dbReference>
<sequence>MPGTTATYRNPIIDADYSDPDAVRVGDDFWMVASSFTMAPGLPILHSTDLVHWKHVANALPRLEPAGHFALTRPGGGVWAPSIRYHDGRFVIVYPDPDHGIFVVTATDPRGPWTAPTAVLPGRGRIDPCLLWDDDGRVQLVHGWAESRAGFKNRLTVIEVSADLSGVVGPAVDIVDGGHLSEFATLEGPKLYKRDGWYWIFAPAGGVATGWQLVFRSRHLHGPYEHRTVLAQGNTEVNGPHQGAWVDTPTGQDWFLHFQDRGPIGRVVHLQPMTWDADGWPELGERGPDGVGQPVVVGASPDVAEQDGPVRRLPYGTDDFGGPLAPQWAWYANPDTAWSAGPADGLLTLHAVADDAGDLRELGHILGQRLPGQPASLRTTLYPDRMSVDGSRAGVVLLGSGYVWLGVIRTGGTTLLTLRRSGAPGTPEVVLAVGPPVSGAVRLCLRTDGESTAHASWALDDGGPWHELDGELALTAGRWVGTRVGLFASSPLGSTAAGAAATFGPLEVVVDGTEPPLI</sequence>
<dbReference type="InterPro" id="IPR023296">
    <property type="entry name" value="Glyco_hydro_beta-prop_sf"/>
</dbReference>
<dbReference type="PANTHER" id="PTHR42812">
    <property type="entry name" value="BETA-XYLOSIDASE"/>
    <property type="match status" value="1"/>
</dbReference>
<dbReference type="Gene3D" id="2.60.120.200">
    <property type="match status" value="1"/>
</dbReference>
<comment type="caution">
    <text evidence="6">The sequence shown here is derived from an EMBL/GenBank/DDBJ whole genome shotgun (WGS) entry which is preliminary data.</text>
</comment>
<keyword evidence="2 4" id="KW-0378">Hydrolase</keyword>
<reference evidence="6 7" key="1">
    <citation type="journal article" date="2019" name="Int. J. Syst. Evol. Microbiol.">
        <title>The Global Catalogue of Microorganisms (GCM) 10K type strain sequencing project: providing services to taxonomists for standard genome sequencing and annotation.</title>
        <authorList>
            <consortium name="The Broad Institute Genomics Platform"/>
            <consortium name="The Broad Institute Genome Sequencing Center for Infectious Disease"/>
            <person name="Wu L."/>
            <person name="Ma J."/>
        </authorList>
    </citation>
    <scope>NUCLEOTIDE SEQUENCE [LARGE SCALE GENOMIC DNA]</scope>
    <source>
        <strain evidence="6 7">JCM 14304</strain>
    </source>
</reference>
<evidence type="ECO:0000256" key="4">
    <source>
        <dbReference type="RuleBase" id="RU361187"/>
    </source>
</evidence>
<gene>
    <name evidence="6" type="ORF">GCM10009742_47070</name>
</gene>
<evidence type="ECO:0000259" key="5">
    <source>
        <dbReference type="Pfam" id="PF17851"/>
    </source>
</evidence>
<feature type="domain" description="Beta-xylosidase C-terminal Concanavalin A-like" evidence="5">
    <location>
        <begin position="318"/>
        <end position="501"/>
    </location>
</feature>
<dbReference type="Pfam" id="PF17851">
    <property type="entry name" value="GH43_C2"/>
    <property type="match status" value="1"/>
</dbReference>
<dbReference type="Gene3D" id="2.115.10.20">
    <property type="entry name" value="Glycosyl hydrolase domain, family 43"/>
    <property type="match status" value="1"/>
</dbReference>
<dbReference type="InterPro" id="IPR041542">
    <property type="entry name" value="GH43_C2"/>
</dbReference>
<keyword evidence="7" id="KW-1185">Reference proteome</keyword>
<dbReference type="SUPFAM" id="SSF49899">
    <property type="entry name" value="Concanavalin A-like lectins/glucanases"/>
    <property type="match status" value="1"/>
</dbReference>
<name>A0ABN2E3T9_9ACTN</name>
<evidence type="ECO:0000256" key="1">
    <source>
        <dbReference type="ARBA" id="ARBA00009865"/>
    </source>
</evidence>
<dbReference type="InterPro" id="IPR006710">
    <property type="entry name" value="Glyco_hydro_43"/>
</dbReference>
<keyword evidence="3 4" id="KW-0326">Glycosidase</keyword>
<evidence type="ECO:0000313" key="6">
    <source>
        <dbReference type="EMBL" id="GAA1594949.1"/>
    </source>
</evidence>
<comment type="similarity">
    <text evidence="1 4">Belongs to the glycosyl hydrolase 43 family.</text>
</comment>